<feature type="transmembrane region" description="Helical" evidence="1">
    <location>
        <begin position="157"/>
        <end position="180"/>
    </location>
</feature>
<comment type="caution">
    <text evidence="2">The sequence shown here is derived from an EMBL/GenBank/DDBJ whole genome shotgun (WGS) entry which is preliminary data.</text>
</comment>
<keyword evidence="1" id="KW-1133">Transmembrane helix</keyword>
<accession>A0A372ZY08</accession>
<organism evidence="2 3">
    <name type="scientific">Kitasatospora xanthocidica</name>
    <dbReference type="NCBI Taxonomy" id="83382"/>
    <lineage>
        <taxon>Bacteria</taxon>
        <taxon>Bacillati</taxon>
        <taxon>Actinomycetota</taxon>
        <taxon>Actinomycetes</taxon>
        <taxon>Kitasatosporales</taxon>
        <taxon>Streptomycetaceae</taxon>
        <taxon>Kitasatospora</taxon>
    </lineage>
</organism>
<evidence type="ECO:0008006" key="4">
    <source>
        <dbReference type="Google" id="ProtNLM"/>
    </source>
</evidence>
<dbReference type="Proteomes" id="UP000263377">
    <property type="component" value="Unassembled WGS sequence"/>
</dbReference>
<keyword evidence="1" id="KW-0812">Transmembrane</keyword>
<dbReference type="AlphaFoldDB" id="A0A372ZY08"/>
<reference evidence="2 3" key="1">
    <citation type="submission" date="2018-08" db="EMBL/GenBank/DDBJ databases">
        <title>Diversity &amp; Physiological Properties of Lignin-Decomposing Actinobacteria from Soil.</title>
        <authorList>
            <person name="Roh S.G."/>
            <person name="Kim S.B."/>
        </authorList>
    </citation>
    <scope>NUCLEOTIDE SEQUENCE [LARGE SCALE GENOMIC DNA]</scope>
    <source>
        <strain evidence="2 3">MMS17-GH009</strain>
    </source>
</reference>
<dbReference type="RefSeq" id="WP_117488811.1">
    <property type="nucleotide sequence ID" value="NZ_QVIG01000001.1"/>
</dbReference>
<name>A0A372ZY08_9ACTN</name>
<feature type="transmembrane region" description="Helical" evidence="1">
    <location>
        <begin position="27"/>
        <end position="48"/>
    </location>
</feature>
<sequence>MGARTIAARLHGTPAPGVPRWAVRTGYAITLAVLPSCLWRIGGFIVGLPLLDHGPTPPERDPAPFDGGWAYILALSVVSEALALLCFGLVARWGEVWPRWIPLLGGRPVPVLAAVVPAGLGSAVLMVFPYAMVMFSLGLTVRGDRGGVVTHGWQTVVFWVGYLPLAAWGPLLAVLTVHYYRRRRAS</sequence>
<protein>
    <recommendedName>
        <fullName evidence="4">DUF3995 domain-containing protein</fullName>
    </recommendedName>
</protein>
<keyword evidence="3" id="KW-1185">Reference proteome</keyword>
<evidence type="ECO:0000256" key="1">
    <source>
        <dbReference type="SAM" id="Phobius"/>
    </source>
</evidence>
<dbReference type="EMBL" id="QVIG01000001">
    <property type="protein sequence ID" value="RGD60661.1"/>
    <property type="molecule type" value="Genomic_DNA"/>
</dbReference>
<evidence type="ECO:0000313" key="3">
    <source>
        <dbReference type="Proteomes" id="UP000263377"/>
    </source>
</evidence>
<keyword evidence="1" id="KW-0472">Membrane</keyword>
<proteinExistence type="predicted"/>
<feature type="transmembrane region" description="Helical" evidence="1">
    <location>
        <begin position="111"/>
        <end position="137"/>
    </location>
</feature>
<evidence type="ECO:0000313" key="2">
    <source>
        <dbReference type="EMBL" id="RGD60661.1"/>
    </source>
</evidence>
<feature type="transmembrane region" description="Helical" evidence="1">
    <location>
        <begin position="68"/>
        <end position="90"/>
    </location>
</feature>
<gene>
    <name evidence="2" type="ORF">DR950_25390</name>
</gene>